<evidence type="ECO:0000256" key="6">
    <source>
        <dbReference type="ARBA" id="ARBA00022723"/>
    </source>
</evidence>
<dbReference type="STRING" id="1802270.A3C07_01440"/>
<name>A0A1G2KM22_9BACT</name>
<dbReference type="FunFam" id="3.90.600.10:FF:000001">
    <property type="entry name" value="Trifunctional purine biosynthetic protein adenosine-3"/>
    <property type="match status" value="1"/>
</dbReference>
<keyword evidence="5 14" id="KW-0436">Ligase</keyword>
<evidence type="ECO:0000256" key="1">
    <source>
        <dbReference type="ARBA" id="ARBA00001936"/>
    </source>
</evidence>
<dbReference type="Pfam" id="PF02843">
    <property type="entry name" value="GARS_C"/>
    <property type="match status" value="1"/>
</dbReference>
<dbReference type="InterPro" id="IPR020560">
    <property type="entry name" value="PRibGlycinamide_synth_C-dom"/>
</dbReference>
<dbReference type="InterPro" id="IPR016185">
    <property type="entry name" value="PreATP-grasp_dom_sf"/>
</dbReference>
<comment type="pathway">
    <text evidence="3 14">Purine metabolism; IMP biosynthesis via de novo pathway; N(1)-(5-phospho-D-ribosyl)glycinamide from 5-phospho-alpha-D-ribose 1-diphosphate: step 2/2.</text>
</comment>
<evidence type="ECO:0000313" key="17">
    <source>
        <dbReference type="EMBL" id="OHA00498.1"/>
    </source>
</evidence>
<accession>A0A1G2KM22</accession>
<dbReference type="SUPFAM" id="SSF52440">
    <property type="entry name" value="PreATP-grasp domain"/>
    <property type="match status" value="1"/>
</dbReference>
<evidence type="ECO:0000256" key="9">
    <source>
        <dbReference type="ARBA" id="ARBA00022840"/>
    </source>
</evidence>
<dbReference type="GO" id="GO:0009113">
    <property type="term" value="P:purine nucleobase biosynthetic process"/>
    <property type="evidence" value="ECO:0007669"/>
    <property type="project" value="InterPro"/>
</dbReference>
<keyword evidence="10" id="KW-0464">Manganese</keyword>
<dbReference type="PANTHER" id="PTHR43472:SF1">
    <property type="entry name" value="PHOSPHORIBOSYLAMINE--GLYCINE LIGASE, CHLOROPLASTIC"/>
    <property type="match status" value="1"/>
</dbReference>
<dbReference type="Proteomes" id="UP000179023">
    <property type="component" value="Unassembled WGS sequence"/>
</dbReference>
<dbReference type="GO" id="GO:0046872">
    <property type="term" value="F:metal ion binding"/>
    <property type="evidence" value="ECO:0007669"/>
    <property type="project" value="UniProtKB-KW"/>
</dbReference>
<dbReference type="SUPFAM" id="SSF56059">
    <property type="entry name" value="Glutathione synthetase ATP-binding domain-like"/>
    <property type="match status" value="1"/>
</dbReference>
<dbReference type="Pfam" id="PF02844">
    <property type="entry name" value="GARS_N"/>
    <property type="match status" value="1"/>
</dbReference>
<dbReference type="Gene3D" id="3.30.1490.20">
    <property type="entry name" value="ATP-grasp fold, A domain"/>
    <property type="match status" value="1"/>
</dbReference>
<keyword evidence="8 14" id="KW-0658">Purine biosynthesis</keyword>
<dbReference type="Pfam" id="PF01071">
    <property type="entry name" value="GARS_A"/>
    <property type="match status" value="1"/>
</dbReference>
<dbReference type="SUPFAM" id="SSF51246">
    <property type="entry name" value="Rudiment single hybrid motif"/>
    <property type="match status" value="1"/>
</dbReference>
<keyword evidence="6" id="KW-0479">Metal-binding</keyword>
<dbReference type="InterPro" id="IPR037123">
    <property type="entry name" value="PRibGlycinamide_synth_C_sf"/>
</dbReference>
<comment type="similarity">
    <text evidence="11 14">Belongs to the GARS family.</text>
</comment>
<dbReference type="EMBL" id="MHQI01000013">
    <property type="protein sequence ID" value="OHA00498.1"/>
    <property type="molecule type" value="Genomic_DNA"/>
</dbReference>
<comment type="cofactor">
    <cofactor evidence="2">
        <name>Mg(2+)</name>
        <dbReference type="ChEBI" id="CHEBI:18420"/>
    </cofactor>
</comment>
<dbReference type="AlphaFoldDB" id="A0A1G2KM22"/>
<evidence type="ECO:0000313" key="18">
    <source>
        <dbReference type="Proteomes" id="UP000179023"/>
    </source>
</evidence>
<keyword evidence="7 15" id="KW-0547">Nucleotide-binding</keyword>
<evidence type="ECO:0000259" key="16">
    <source>
        <dbReference type="PROSITE" id="PS50975"/>
    </source>
</evidence>
<dbReference type="GO" id="GO:0006189">
    <property type="term" value="P:'de novo' IMP biosynthetic process"/>
    <property type="evidence" value="ECO:0007669"/>
    <property type="project" value="UniProtKB-UniRule"/>
</dbReference>
<dbReference type="SMART" id="SM01210">
    <property type="entry name" value="GARS_C"/>
    <property type="match status" value="1"/>
</dbReference>
<dbReference type="GO" id="GO:0004637">
    <property type="term" value="F:phosphoribosylamine-glycine ligase activity"/>
    <property type="evidence" value="ECO:0007669"/>
    <property type="project" value="UniProtKB-UniRule"/>
</dbReference>
<dbReference type="GO" id="GO:0005524">
    <property type="term" value="F:ATP binding"/>
    <property type="evidence" value="ECO:0007669"/>
    <property type="project" value="UniProtKB-UniRule"/>
</dbReference>
<evidence type="ECO:0000256" key="3">
    <source>
        <dbReference type="ARBA" id="ARBA00005174"/>
    </source>
</evidence>
<evidence type="ECO:0000256" key="15">
    <source>
        <dbReference type="PROSITE-ProRule" id="PRU00409"/>
    </source>
</evidence>
<protein>
    <recommendedName>
        <fullName evidence="4 14">Phosphoribosylamine--glycine ligase</fullName>
        <ecNumber evidence="4 14">6.3.4.13</ecNumber>
    </recommendedName>
    <alternativeName>
        <fullName evidence="14">GARS</fullName>
    </alternativeName>
    <alternativeName>
        <fullName evidence="12 14">Glycinamide ribonucleotide synthetase</fullName>
    </alternativeName>
    <alternativeName>
        <fullName evidence="13 14">Phosphoribosylglycinamide synthetase</fullName>
    </alternativeName>
</protein>
<gene>
    <name evidence="14" type="primary">purD</name>
    <name evidence="17" type="ORF">A3C07_01440</name>
</gene>
<dbReference type="HAMAP" id="MF_00138">
    <property type="entry name" value="GARS"/>
    <property type="match status" value="1"/>
</dbReference>
<dbReference type="InterPro" id="IPR020559">
    <property type="entry name" value="PRibGlycinamide_synth_CS"/>
</dbReference>
<comment type="catalytic activity">
    <reaction evidence="14">
        <text>5-phospho-beta-D-ribosylamine + glycine + ATP = N(1)-(5-phospho-beta-D-ribosyl)glycinamide + ADP + phosphate + H(+)</text>
        <dbReference type="Rhea" id="RHEA:17453"/>
        <dbReference type="ChEBI" id="CHEBI:15378"/>
        <dbReference type="ChEBI" id="CHEBI:30616"/>
        <dbReference type="ChEBI" id="CHEBI:43474"/>
        <dbReference type="ChEBI" id="CHEBI:57305"/>
        <dbReference type="ChEBI" id="CHEBI:58681"/>
        <dbReference type="ChEBI" id="CHEBI:143788"/>
        <dbReference type="ChEBI" id="CHEBI:456216"/>
        <dbReference type="EC" id="6.3.4.13"/>
    </reaction>
</comment>
<sequence length="426" mass="45573">MKQNVLIIGSGGREHALAWKLAQSSRIGKLYVAPGNGGTRQVAENISIDATDIDGLIQFAEKNEIGLTVVGPDDPLSLGVVDAFQARGLRIFGPTRAAAEIESSKAFAKNLMSEAGIPTATFKIFSEYDKALAYVRERGAPIVVKASGLALGKGVYVCKTLAQAEGALAEIMIDHVHKEAGSEVVVEEFLDGQEISIHAFCDGKTFVLLPPAQDHKPIRNDDEGKNTGGMGTIAPVSWVSSDALQTLGEQVVRPTLDTLAKRGRPFSGLLYPGLKMTISGPKVLEFNARFGDPETQSYMRLLKTDLLDILEACVDGTLAELVIEWHSGFAACVVIASGGYPNEYKKGVPLHGVAEAERVPSVVLFHAGTSFENELKTSGGRVLGISATSDTLRDALDHAYEAARLIKFEGMQYRQDIGAKALTTAF</sequence>
<dbReference type="NCBIfam" id="TIGR00877">
    <property type="entry name" value="purD"/>
    <property type="match status" value="1"/>
</dbReference>
<evidence type="ECO:0000256" key="8">
    <source>
        <dbReference type="ARBA" id="ARBA00022755"/>
    </source>
</evidence>
<dbReference type="EC" id="6.3.4.13" evidence="4 14"/>
<evidence type="ECO:0000256" key="4">
    <source>
        <dbReference type="ARBA" id="ARBA00013255"/>
    </source>
</evidence>
<dbReference type="Gene3D" id="3.90.600.10">
    <property type="entry name" value="Phosphoribosylglycinamide synthetase, C-terminal domain"/>
    <property type="match status" value="1"/>
</dbReference>
<dbReference type="InterPro" id="IPR020562">
    <property type="entry name" value="PRibGlycinamide_synth_N"/>
</dbReference>
<proteinExistence type="inferred from homology"/>
<dbReference type="InterPro" id="IPR000115">
    <property type="entry name" value="PRibGlycinamide_synth"/>
</dbReference>
<dbReference type="UniPathway" id="UPA00074">
    <property type="reaction ID" value="UER00125"/>
</dbReference>
<evidence type="ECO:0000256" key="5">
    <source>
        <dbReference type="ARBA" id="ARBA00022598"/>
    </source>
</evidence>
<dbReference type="SMART" id="SM01209">
    <property type="entry name" value="GARS_A"/>
    <property type="match status" value="1"/>
</dbReference>
<evidence type="ECO:0000256" key="14">
    <source>
        <dbReference type="HAMAP-Rule" id="MF_00138"/>
    </source>
</evidence>
<dbReference type="PANTHER" id="PTHR43472">
    <property type="entry name" value="PHOSPHORIBOSYLAMINE--GLYCINE LIGASE"/>
    <property type="match status" value="1"/>
</dbReference>
<evidence type="ECO:0000256" key="13">
    <source>
        <dbReference type="ARBA" id="ARBA00042864"/>
    </source>
</evidence>
<dbReference type="PROSITE" id="PS50975">
    <property type="entry name" value="ATP_GRASP"/>
    <property type="match status" value="1"/>
</dbReference>
<dbReference type="InterPro" id="IPR013815">
    <property type="entry name" value="ATP_grasp_subdomain_1"/>
</dbReference>
<evidence type="ECO:0000256" key="2">
    <source>
        <dbReference type="ARBA" id="ARBA00001946"/>
    </source>
</evidence>
<dbReference type="InterPro" id="IPR011761">
    <property type="entry name" value="ATP-grasp"/>
</dbReference>
<dbReference type="Gene3D" id="3.40.50.20">
    <property type="match status" value="1"/>
</dbReference>
<comment type="cofactor">
    <cofactor evidence="1">
        <name>Mn(2+)</name>
        <dbReference type="ChEBI" id="CHEBI:29035"/>
    </cofactor>
</comment>
<evidence type="ECO:0000256" key="11">
    <source>
        <dbReference type="ARBA" id="ARBA00038345"/>
    </source>
</evidence>
<dbReference type="InterPro" id="IPR011054">
    <property type="entry name" value="Rudment_hybrid_motif"/>
</dbReference>
<evidence type="ECO:0000256" key="7">
    <source>
        <dbReference type="ARBA" id="ARBA00022741"/>
    </source>
</evidence>
<organism evidence="17 18">
    <name type="scientific">Candidatus Sungbacteria bacterium RIFCSPHIGHO2_02_FULL_47_11</name>
    <dbReference type="NCBI Taxonomy" id="1802270"/>
    <lineage>
        <taxon>Bacteria</taxon>
        <taxon>Candidatus Sungiibacteriota</taxon>
    </lineage>
</organism>
<feature type="domain" description="ATP-grasp" evidence="16">
    <location>
        <begin position="109"/>
        <end position="315"/>
    </location>
</feature>
<evidence type="ECO:0000256" key="12">
    <source>
        <dbReference type="ARBA" id="ARBA00042242"/>
    </source>
</evidence>
<keyword evidence="9 15" id="KW-0067">ATP-binding</keyword>
<dbReference type="InterPro" id="IPR020561">
    <property type="entry name" value="PRibGlycinamid_synth_ATP-grasp"/>
</dbReference>
<dbReference type="PROSITE" id="PS00184">
    <property type="entry name" value="GARS"/>
    <property type="match status" value="1"/>
</dbReference>
<comment type="caution">
    <text evidence="17">The sequence shown here is derived from an EMBL/GenBank/DDBJ whole genome shotgun (WGS) entry which is preliminary data.</text>
</comment>
<dbReference type="FunFam" id="3.40.50.20:FF:000006">
    <property type="entry name" value="Phosphoribosylamine--glycine ligase, chloroplastic"/>
    <property type="match status" value="1"/>
</dbReference>
<evidence type="ECO:0000256" key="10">
    <source>
        <dbReference type="ARBA" id="ARBA00023211"/>
    </source>
</evidence>
<dbReference type="Gene3D" id="3.30.470.20">
    <property type="entry name" value="ATP-grasp fold, B domain"/>
    <property type="match status" value="1"/>
</dbReference>
<reference evidence="17 18" key="1">
    <citation type="journal article" date="2016" name="Nat. Commun.">
        <title>Thousands of microbial genomes shed light on interconnected biogeochemical processes in an aquifer system.</title>
        <authorList>
            <person name="Anantharaman K."/>
            <person name="Brown C.T."/>
            <person name="Hug L.A."/>
            <person name="Sharon I."/>
            <person name="Castelle C.J."/>
            <person name="Probst A.J."/>
            <person name="Thomas B.C."/>
            <person name="Singh A."/>
            <person name="Wilkins M.J."/>
            <person name="Karaoz U."/>
            <person name="Brodie E.L."/>
            <person name="Williams K.H."/>
            <person name="Hubbard S.S."/>
            <person name="Banfield J.F."/>
        </authorList>
    </citation>
    <scope>NUCLEOTIDE SEQUENCE [LARGE SCALE GENOMIC DNA]</scope>
</reference>